<dbReference type="CDD" id="cd01743">
    <property type="entry name" value="GATase1_Anthranilate_Synthase"/>
    <property type="match status" value="1"/>
</dbReference>
<dbReference type="InterPro" id="IPR006221">
    <property type="entry name" value="TrpG/PapA_dom"/>
</dbReference>
<feature type="domain" description="Glutamine amidotransferase" evidence="2">
    <location>
        <begin position="3"/>
        <end position="186"/>
    </location>
</feature>
<protein>
    <submittedName>
        <fullName evidence="3">Anthranilate/aminodeoxychorismate synthase component II</fullName>
    </submittedName>
</protein>
<dbReference type="RefSeq" id="WP_076334105.1">
    <property type="nucleotide sequence ID" value="NZ_MRTJ01000023.1"/>
</dbReference>
<keyword evidence="1" id="KW-0315">Glutamine amidotransferase</keyword>
<dbReference type="InterPro" id="IPR050472">
    <property type="entry name" value="Anth_synth/Amidotransfase"/>
</dbReference>
<dbReference type="PRINTS" id="PR00099">
    <property type="entry name" value="CPSGATASE"/>
</dbReference>
<name>A0A1R1BGI3_PAEAM</name>
<evidence type="ECO:0000256" key="1">
    <source>
        <dbReference type="ARBA" id="ARBA00022962"/>
    </source>
</evidence>
<evidence type="ECO:0000313" key="4">
    <source>
        <dbReference type="Proteomes" id="UP000187134"/>
    </source>
</evidence>
<dbReference type="GO" id="GO:0004049">
    <property type="term" value="F:anthranilate synthase activity"/>
    <property type="evidence" value="ECO:0007669"/>
    <property type="project" value="TreeGrafter"/>
</dbReference>
<evidence type="ECO:0000259" key="2">
    <source>
        <dbReference type="Pfam" id="PF00117"/>
    </source>
</evidence>
<dbReference type="PANTHER" id="PTHR43418">
    <property type="entry name" value="MULTIFUNCTIONAL TRYPTOPHAN BIOSYNTHESIS PROTEIN-RELATED"/>
    <property type="match status" value="1"/>
</dbReference>
<dbReference type="PROSITE" id="PS51273">
    <property type="entry name" value="GATASE_TYPE_1"/>
    <property type="match status" value="1"/>
</dbReference>
<dbReference type="Pfam" id="PF00117">
    <property type="entry name" value="GATase"/>
    <property type="match status" value="1"/>
</dbReference>
<comment type="caution">
    <text evidence="3">The sequence shown here is derived from an EMBL/GenBank/DDBJ whole genome shotgun (WGS) entry which is preliminary data.</text>
</comment>
<sequence length="191" mass="21011">MILVIDNYDSFTYNLVQYLGELGETVEVRRNDEIDLAGIEALAPDHILISPGPCTPNEAGISLSVIDHFKGSIPIFGVCLGHQSIGQAFGGNVIRAERMMHGKTSEMHHNGTSVFAGLPSPFTATRYHSLIVERSSLPDCLEITAETAEGEIMGLRHKEYAIEGVQFHPESIITDHGHQMLRNFLSQQVKV</sequence>
<dbReference type="NCBIfam" id="NF005799">
    <property type="entry name" value="PRK07649.1"/>
    <property type="match status" value="1"/>
</dbReference>
<dbReference type="OrthoDB" id="9804328at2"/>
<dbReference type="FunFam" id="3.40.50.880:FF:000003">
    <property type="entry name" value="Anthranilate synthase component II"/>
    <property type="match status" value="1"/>
</dbReference>
<dbReference type="NCBIfam" id="TIGR00566">
    <property type="entry name" value="trpG_papA"/>
    <property type="match status" value="1"/>
</dbReference>
<reference evidence="3 4" key="1">
    <citation type="submission" date="2016-11" db="EMBL/GenBank/DDBJ databases">
        <title>Paenibacillus species isolates.</title>
        <authorList>
            <person name="Beno S.M."/>
        </authorList>
    </citation>
    <scope>NUCLEOTIDE SEQUENCE [LARGE SCALE GENOMIC DNA]</scope>
    <source>
        <strain evidence="3 4">FSL H8-0246</strain>
    </source>
</reference>
<dbReference type="Gene3D" id="3.40.50.880">
    <property type="match status" value="1"/>
</dbReference>
<organism evidence="3 4">
    <name type="scientific">Paenibacillus amylolyticus</name>
    <dbReference type="NCBI Taxonomy" id="1451"/>
    <lineage>
        <taxon>Bacteria</taxon>
        <taxon>Bacillati</taxon>
        <taxon>Bacillota</taxon>
        <taxon>Bacilli</taxon>
        <taxon>Bacillales</taxon>
        <taxon>Paenibacillaceae</taxon>
        <taxon>Paenibacillus</taxon>
    </lineage>
</organism>
<dbReference type="EMBL" id="MRTJ01000023">
    <property type="protein sequence ID" value="OMF06165.1"/>
    <property type="molecule type" value="Genomic_DNA"/>
</dbReference>
<dbReference type="GO" id="GO:0005829">
    <property type="term" value="C:cytosol"/>
    <property type="evidence" value="ECO:0007669"/>
    <property type="project" value="TreeGrafter"/>
</dbReference>
<accession>A0A1R1BGI3</accession>
<evidence type="ECO:0000313" key="3">
    <source>
        <dbReference type="EMBL" id="OMF06165.1"/>
    </source>
</evidence>
<dbReference type="AlphaFoldDB" id="A0A1R1BGI3"/>
<dbReference type="PANTHER" id="PTHR43418:SF4">
    <property type="entry name" value="MULTIFUNCTIONAL TRYPTOPHAN BIOSYNTHESIS PROTEIN"/>
    <property type="match status" value="1"/>
</dbReference>
<dbReference type="Proteomes" id="UP000187134">
    <property type="component" value="Unassembled WGS sequence"/>
</dbReference>
<dbReference type="GO" id="GO:0000162">
    <property type="term" value="P:L-tryptophan biosynthetic process"/>
    <property type="evidence" value="ECO:0007669"/>
    <property type="project" value="TreeGrafter"/>
</dbReference>
<dbReference type="SUPFAM" id="SSF52317">
    <property type="entry name" value="Class I glutamine amidotransferase-like"/>
    <property type="match status" value="1"/>
</dbReference>
<dbReference type="PRINTS" id="PR00097">
    <property type="entry name" value="ANTSNTHASEII"/>
</dbReference>
<gene>
    <name evidence="3" type="ORF">BK131_28165</name>
</gene>
<dbReference type="InterPro" id="IPR017926">
    <property type="entry name" value="GATASE"/>
</dbReference>
<dbReference type="PRINTS" id="PR00096">
    <property type="entry name" value="GATASE"/>
</dbReference>
<proteinExistence type="predicted"/>
<dbReference type="InterPro" id="IPR029062">
    <property type="entry name" value="Class_I_gatase-like"/>
</dbReference>